<dbReference type="Pfam" id="PF02733">
    <property type="entry name" value="Dak1"/>
    <property type="match status" value="1"/>
</dbReference>
<dbReference type="InterPro" id="IPR012736">
    <property type="entry name" value="DhaK_1"/>
</dbReference>
<dbReference type="PANTHER" id="PTHR28629:SF4">
    <property type="entry name" value="TRIOKINASE_FMN CYCLASE"/>
    <property type="match status" value="1"/>
</dbReference>
<keyword evidence="2" id="KW-0808">Transferase</keyword>
<organism evidence="2 3">
    <name type="scientific">Halobium palmae</name>
    <dbReference type="NCBI Taxonomy" id="1776492"/>
    <lineage>
        <taxon>Archaea</taxon>
        <taxon>Methanobacteriati</taxon>
        <taxon>Methanobacteriota</taxon>
        <taxon>Stenosarchaea group</taxon>
        <taxon>Halobacteria</taxon>
        <taxon>Halobacteriales</taxon>
        <taxon>Haloferacaceae</taxon>
        <taxon>Halobium</taxon>
    </lineage>
</organism>
<reference evidence="2 3" key="1">
    <citation type="journal article" date="2019" name="Int. J. Syst. Evol. Microbiol.">
        <title>The Global Catalogue of Microorganisms (GCM) 10K type strain sequencing project: providing services to taxonomists for standard genome sequencing and annotation.</title>
        <authorList>
            <consortium name="The Broad Institute Genomics Platform"/>
            <consortium name="The Broad Institute Genome Sequencing Center for Infectious Disease"/>
            <person name="Wu L."/>
            <person name="Ma J."/>
        </authorList>
    </citation>
    <scope>NUCLEOTIDE SEQUENCE [LARGE SCALE GENOMIC DNA]</scope>
    <source>
        <strain evidence="2 3">NBRC 111368</strain>
    </source>
</reference>
<dbReference type="GO" id="GO:0047324">
    <property type="term" value="F:phosphoenolpyruvate-glycerone phosphotransferase activity"/>
    <property type="evidence" value="ECO:0007669"/>
    <property type="project" value="UniProtKB-EC"/>
</dbReference>
<dbReference type="InterPro" id="IPR050861">
    <property type="entry name" value="Dihydroxyacetone_Kinase"/>
</dbReference>
<evidence type="ECO:0000313" key="3">
    <source>
        <dbReference type="Proteomes" id="UP001596328"/>
    </source>
</evidence>
<sequence length="327" mass="34357">MKKLVNDPADVVDEMLAGFVACEDGVERLPDTDVIVRSDAPVDGKVGVVTGGGSGHEPMHAGYVGEGMLDGAAAGAIFTSPPATEMSELIAAADGGEGVLAIIKNYEGDIMNFDTAAELAGVEYDQVIVDDDVAIADSTERTGRRGVAGTVFVHKVAGAMADRGEPLDEVKRVAEKAIDNVASMGVALTSCITPEKGEPTVDLNDDEIEIGIGIHGEPGVERTEIQPADEITDRLTGDVVDDLNLDDGSEAVAMVNGLGGTPLSELYVVARRLDQVLDDRSIDVHDVWVDEYCTSLDMAGCSVTLLELDDELRGLLEHPVSTPQLND</sequence>
<proteinExistence type="predicted"/>
<dbReference type="EC" id="2.7.1.121" evidence="2"/>
<evidence type="ECO:0000259" key="1">
    <source>
        <dbReference type="PROSITE" id="PS51481"/>
    </source>
</evidence>
<feature type="domain" description="DhaK" evidence="1">
    <location>
        <begin position="7"/>
        <end position="325"/>
    </location>
</feature>
<accession>A0ABD5RXM8</accession>
<comment type="caution">
    <text evidence="2">The sequence shown here is derived from an EMBL/GenBank/DDBJ whole genome shotgun (WGS) entry which is preliminary data.</text>
</comment>
<dbReference type="Proteomes" id="UP001596328">
    <property type="component" value="Unassembled WGS sequence"/>
</dbReference>
<keyword evidence="2" id="KW-0418">Kinase</keyword>
<dbReference type="Gene3D" id="3.30.1180.20">
    <property type="entry name" value="Dihydroxyacetone kinase, domain 2"/>
    <property type="match status" value="1"/>
</dbReference>
<dbReference type="AlphaFoldDB" id="A0ABD5RXM8"/>
<dbReference type="NCBIfam" id="TIGR02363">
    <property type="entry name" value="dhaK1"/>
    <property type="match status" value="1"/>
</dbReference>
<dbReference type="FunFam" id="3.40.50.10440:FF:000001">
    <property type="entry name" value="Dihydroxyacetone kinase, DhaK subunit"/>
    <property type="match status" value="1"/>
</dbReference>
<gene>
    <name evidence="2" type="primary">dhaK</name>
    <name evidence="2" type="ORF">ACFQE1_05120</name>
</gene>
<dbReference type="SUPFAM" id="SSF82549">
    <property type="entry name" value="DAK1/DegV-like"/>
    <property type="match status" value="1"/>
</dbReference>
<dbReference type="PROSITE" id="PS51481">
    <property type="entry name" value="DHAK"/>
    <property type="match status" value="1"/>
</dbReference>
<dbReference type="Gene3D" id="3.40.50.10440">
    <property type="entry name" value="Dihydroxyacetone kinase, domain 1"/>
    <property type="match status" value="1"/>
</dbReference>
<dbReference type="InterPro" id="IPR004006">
    <property type="entry name" value="DhaK_dom"/>
</dbReference>
<dbReference type="PANTHER" id="PTHR28629">
    <property type="entry name" value="TRIOKINASE/FMN CYCLASE"/>
    <property type="match status" value="1"/>
</dbReference>
<evidence type="ECO:0000313" key="2">
    <source>
        <dbReference type="EMBL" id="MFC6723768.1"/>
    </source>
</evidence>
<keyword evidence="3" id="KW-1185">Reference proteome</keyword>
<name>A0ABD5RXM8_9EURY</name>
<dbReference type="EMBL" id="JBHSWU010000045">
    <property type="protein sequence ID" value="MFC6723768.1"/>
    <property type="molecule type" value="Genomic_DNA"/>
</dbReference>
<protein>
    <submittedName>
        <fullName evidence="2">Dihydroxyacetone kinase subunit DhaK</fullName>
        <ecNumber evidence="2">2.7.1.121</ecNumber>
    </submittedName>
</protein>